<gene>
    <name evidence="1" type="ORF">Harvfovirus47_7</name>
</gene>
<protein>
    <submittedName>
        <fullName evidence="1">Uncharacterized protein</fullName>
    </submittedName>
</protein>
<reference evidence="1" key="1">
    <citation type="submission" date="2018-10" db="EMBL/GenBank/DDBJ databases">
        <title>Hidden diversity of soil giant viruses.</title>
        <authorList>
            <person name="Schulz F."/>
            <person name="Alteio L."/>
            <person name="Goudeau D."/>
            <person name="Ryan E.M."/>
            <person name="Malmstrom R.R."/>
            <person name="Blanchard J."/>
            <person name="Woyke T."/>
        </authorList>
    </citation>
    <scope>NUCLEOTIDE SEQUENCE</scope>
    <source>
        <strain evidence="1">HAV1</strain>
    </source>
</reference>
<name>A0A3G5A328_9VIRU</name>
<evidence type="ECO:0000313" key="1">
    <source>
        <dbReference type="EMBL" id="AYV81637.1"/>
    </source>
</evidence>
<organism evidence="1">
    <name type="scientific">Harvfovirus sp</name>
    <dbReference type="NCBI Taxonomy" id="2487768"/>
    <lineage>
        <taxon>Viruses</taxon>
        <taxon>Varidnaviria</taxon>
        <taxon>Bamfordvirae</taxon>
        <taxon>Nucleocytoviricota</taxon>
        <taxon>Megaviricetes</taxon>
        <taxon>Imitervirales</taxon>
        <taxon>Mimiviridae</taxon>
        <taxon>Klosneuvirinae</taxon>
    </lineage>
</organism>
<sequence>MEPFNHHERLILTNKSNMKKVQKLESILKSIEKVDLDINTKLKMHMDYIISLKISYRESLMAFQSIRQNFVG</sequence>
<proteinExistence type="predicted"/>
<accession>A0A3G5A328</accession>
<dbReference type="EMBL" id="MK072289">
    <property type="protein sequence ID" value="AYV81637.1"/>
    <property type="molecule type" value="Genomic_DNA"/>
</dbReference>